<dbReference type="Proteomes" id="UP000504635">
    <property type="component" value="Unplaced"/>
</dbReference>
<keyword evidence="2 4" id="KW-0396">Initiation factor</keyword>
<dbReference type="GO" id="GO:0033290">
    <property type="term" value="C:eukaryotic 48S preinitiation complex"/>
    <property type="evidence" value="ECO:0007669"/>
    <property type="project" value="UniProtKB-UniRule"/>
</dbReference>
<dbReference type="CTD" id="8669"/>
<comment type="subcellular location">
    <subcellularLocation>
        <location evidence="4">Cytoplasm</location>
    </subcellularLocation>
</comment>
<keyword evidence="6" id="KW-1185">Reference proteome</keyword>
<dbReference type="Pfam" id="PF08597">
    <property type="entry name" value="eIF3_subunit"/>
    <property type="match status" value="1"/>
</dbReference>
<feature type="compositionally biased region" description="Basic and acidic residues" evidence="5">
    <location>
        <begin position="50"/>
        <end position="75"/>
    </location>
</feature>
<sequence length="233" mass="27191">MESWDDEDFEPPTVTSSLVKSNKWEGEDEDEDVKESWEDEDDEKKEEDEDKKVTDAKKSKKKNLAEKIAEKERLKQEELERRLKEQQELSPEEKLRMQKESDLKLALETTFGEKEDEEIGGLKLPSTKEEFEEFTNVLSKKLSPLSKHPTEFVNFTEELARNLCASMNSADIKKIKNTLDNLYLEKQKIEKGDKNKKTKGKGKAKLKLEGDKDNLSAYVNDYTEFDVDYDDFM</sequence>
<dbReference type="RefSeq" id="XP_030766882.1">
    <property type="nucleotide sequence ID" value="XM_030911022.1"/>
</dbReference>
<dbReference type="KEGG" id="soy:115890715"/>
<dbReference type="OrthoDB" id="20381at2759"/>
<dbReference type="InterPro" id="IPR023194">
    <property type="entry name" value="eIF3-like_dom_sf"/>
</dbReference>
<organism evidence="6 7">
    <name type="scientific">Sitophilus oryzae</name>
    <name type="common">Rice weevil</name>
    <name type="synonym">Curculio oryzae</name>
    <dbReference type="NCBI Taxonomy" id="7048"/>
    <lineage>
        <taxon>Eukaryota</taxon>
        <taxon>Metazoa</taxon>
        <taxon>Ecdysozoa</taxon>
        <taxon>Arthropoda</taxon>
        <taxon>Hexapoda</taxon>
        <taxon>Insecta</taxon>
        <taxon>Pterygota</taxon>
        <taxon>Neoptera</taxon>
        <taxon>Endopterygota</taxon>
        <taxon>Coleoptera</taxon>
        <taxon>Polyphaga</taxon>
        <taxon>Cucujiformia</taxon>
        <taxon>Curculionidae</taxon>
        <taxon>Dryophthorinae</taxon>
        <taxon>Sitophilus</taxon>
    </lineage>
</organism>
<accession>A0A6J2YUA8</accession>
<feature type="compositionally biased region" description="Acidic residues" evidence="5">
    <location>
        <begin position="26"/>
        <end position="49"/>
    </location>
</feature>
<evidence type="ECO:0000256" key="1">
    <source>
        <dbReference type="ARBA" id="ARBA00022490"/>
    </source>
</evidence>
<evidence type="ECO:0000256" key="2">
    <source>
        <dbReference type="ARBA" id="ARBA00022540"/>
    </source>
</evidence>
<dbReference type="PANTHER" id="PTHR21681">
    <property type="entry name" value="EUKARYOTIC TRANSLATION INITIATION FACTOR 3 SUBUNIT J"/>
    <property type="match status" value="1"/>
</dbReference>
<evidence type="ECO:0000313" key="6">
    <source>
        <dbReference type="Proteomes" id="UP000504635"/>
    </source>
</evidence>
<evidence type="ECO:0000256" key="5">
    <source>
        <dbReference type="SAM" id="MobiDB-lite"/>
    </source>
</evidence>
<dbReference type="GO" id="GO:0001732">
    <property type="term" value="P:formation of cytoplasmic translation initiation complex"/>
    <property type="evidence" value="ECO:0007669"/>
    <property type="project" value="UniProtKB-UniRule"/>
</dbReference>
<dbReference type="GO" id="GO:0016282">
    <property type="term" value="C:eukaryotic 43S preinitiation complex"/>
    <property type="evidence" value="ECO:0007669"/>
    <property type="project" value="UniProtKB-UniRule"/>
</dbReference>
<proteinExistence type="inferred from homology"/>
<dbReference type="Gene3D" id="1.10.246.60">
    <property type="entry name" value="Eukaryotic translation initiation factor 3 like domains"/>
    <property type="match status" value="1"/>
</dbReference>
<feature type="region of interest" description="Disordered" evidence="5">
    <location>
        <begin position="1"/>
        <end position="75"/>
    </location>
</feature>
<keyword evidence="1 4" id="KW-0963">Cytoplasm</keyword>
<gene>
    <name evidence="7" type="primary">LOC115890715</name>
</gene>
<dbReference type="FunCoup" id="A0A6J2YUA8">
    <property type="interactions" value="1582"/>
</dbReference>
<dbReference type="InParanoid" id="A0A6J2YUA8"/>
<protein>
    <recommendedName>
        <fullName evidence="4">Eukaryotic translation initiation factor 3 subunit J</fullName>
        <shortName evidence="4">eIF3j</shortName>
    </recommendedName>
</protein>
<comment type="similarity">
    <text evidence="4">Belongs to the eIF-3 subunit J family.</text>
</comment>
<evidence type="ECO:0000256" key="4">
    <source>
        <dbReference type="HAMAP-Rule" id="MF_03009"/>
    </source>
</evidence>
<reference evidence="7" key="1">
    <citation type="submission" date="2025-08" db="UniProtKB">
        <authorList>
            <consortium name="RefSeq"/>
        </authorList>
    </citation>
    <scope>IDENTIFICATION</scope>
    <source>
        <tissue evidence="7">Gonads</tissue>
    </source>
</reference>
<keyword evidence="3 4" id="KW-0648">Protein biosynthesis</keyword>
<name>A0A6J2YUA8_SITOR</name>
<feature type="compositionally biased region" description="Acidic residues" evidence="5">
    <location>
        <begin position="1"/>
        <end position="10"/>
    </location>
</feature>
<dbReference type="InterPro" id="IPR013906">
    <property type="entry name" value="eIF3j"/>
</dbReference>
<comment type="function">
    <text evidence="4">Component of the eukaryotic translation initiation factor 3 (eIF-3) complex, which is involved in protein synthesis of a specialized repertoire of mRNAs and, together with other initiation factors, stimulates binding of mRNA and methionyl-tRNAi to the 40S ribosome. The eIF-3 complex specifically targets and initiates translation of a subset of mRNAs involved in cell proliferation.</text>
</comment>
<evidence type="ECO:0000313" key="7">
    <source>
        <dbReference type="RefSeq" id="XP_030766882.1"/>
    </source>
</evidence>
<dbReference type="HAMAP" id="MF_03009">
    <property type="entry name" value="eIF3j"/>
    <property type="match status" value="1"/>
</dbReference>
<evidence type="ECO:0000256" key="3">
    <source>
        <dbReference type="ARBA" id="ARBA00022917"/>
    </source>
</evidence>
<dbReference type="GO" id="GO:0005852">
    <property type="term" value="C:eukaryotic translation initiation factor 3 complex"/>
    <property type="evidence" value="ECO:0007669"/>
    <property type="project" value="UniProtKB-UniRule"/>
</dbReference>
<comment type="subunit">
    <text evidence="4">Component of the eukaryotic translation initiation factor 3 (eIF-3) complex.</text>
</comment>
<dbReference type="GeneID" id="115890715"/>
<dbReference type="AlphaFoldDB" id="A0A6J2YUA8"/>
<dbReference type="PANTHER" id="PTHR21681:SF0">
    <property type="entry name" value="EUKARYOTIC TRANSLATION INITIATION FACTOR 3 SUBUNIT J"/>
    <property type="match status" value="1"/>
</dbReference>
<dbReference type="GO" id="GO:0003743">
    <property type="term" value="F:translation initiation factor activity"/>
    <property type="evidence" value="ECO:0007669"/>
    <property type="project" value="UniProtKB-UniRule"/>
</dbReference>